<sequence>MMEDVNAECKKFCADWSGFHRVTKVLVKALRRIHHGIRTEHAKLKGEIKTSGLREKVLQRHETAFKKICVGLKDYAENFIEMENQYRDLVKNSSTFSKTHLNRAAEMRIQVTVQRDTVLYSVECVIRAQLRIVASNFRASANNLHDAAIFETIGVYNEILIKLKKYLPVPENEDEYEDEEDEENRDMYKAVVPENLVPPLSCLKQMTASKILQIIGRERAPRVTTCIADTLMLDFELPPENGTPLPWKPINYNNMSRIGHGRDIFEDAIAKEEDENKLNQQKLDLALRMEFGEDFPGTDYLPANDASDLRKPVCSSRIDNLIKTNSEILNLLVDKFTKTTGVLVKGMVKQSKSGEKRLTKAARNRIETYYIERVWGEGSEFVEELILWIPPAGRPPPFPPPALLSPYELFQVMSVFQQYSSKRLIPECCYTSCEGIVDECRHLATSSFIDRGMVRSIGTYARKTPSPFQLPDGNFSTEGGDGIGDVIQLLVWEINDIERAEVEKEPKDWPVGDEVGLLLRLGAVVSSALAWIQLRATPLLHTWNTAPFYLLTQADLPRIMDELKILKIQERDNLIKTDDMARMLYAMQRDNIVKVINIVIDEVAEYEQDSVDGVSEVCRTVSLAQLQNSMPKPHVWRGIGRIPHEPHYYVYAYIAAVLEPVLDAVSKLGVVLQRRAGSTILKVVCYAWLEHIKAQKIKFSLWGAQQLLKDFHALAEWLQKYPGLAPEARTQVLAVDVLRECEGVARLLMRQPPLVIGYTSQNQVAPMGPISAGRKHDKEVKLSPENDDIPAEMYVPNQQLWLSLRARPASSICVKMGSCCSWPY</sequence>
<comment type="caution">
    <text evidence="2">The sequence shown here is derived from an EMBL/GenBank/DDBJ whole genome shotgun (WGS) entry which is preliminary data.</text>
</comment>
<accession>A0AAN8X7J6</accession>
<gene>
    <name evidence="2" type="ORF">SK128_021124</name>
</gene>
<feature type="domain" description="Coiled-coil protein 142 C-terminal" evidence="1">
    <location>
        <begin position="380"/>
        <end position="752"/>
    </location>
</feature>
<dbReference type="AlphaFoldDB" id="A0AAN8X7J6"/>
<dbReference type="EMBL" id="JAXCGZ010007549">
    <property type="protein sequence ID" value="KAK7079320.1"/>
    <property type="molecule type" value="Genomic_DNA"/>
</dbReference>
<dbReference type="Proteomes" id="UP001381693">
    <property type="component" value="Unassembled WGS sequence"/>
</dbReference>
<name>A0AAN8X7J6_HALRR</name>
<dbReference type="PANTHER" id="PTHR21436">
    <property type="entry name" value="COILED-COIL DOMAIN-CONTAINING PROTEIN 142"/>
    <property type="match status" value="1"/>
</dbReference>
<dbReference type="InterPro" id="IPR055350">
    <property type="entry name" value="CCDC142_C"/>
</dbReference>
<reference evidence="2 3" key="1">
    <citation type="submission" date="2023-11" db="EMBL/GenBank/DDBJ databases">
        <title>Halocaridina rubra genome assembly.</title>
        <authorList>
            <person name="Smith C."/>
        </authorList>
    </citation>
    <scope>NUCLEOTIDE SEQUENCE [LARGE SCALE GENOMIC DNA]</scope>
    <source>
        <strain evidence="2">EP-1</strain>
        <tissue evidence="2">Whole</tissue>
    </source>
</reference>
<dbReference type="InterPro" id="IPR026700">
    <property type="entry name" value="CCDC142"/>
</dbReference>
<proteinExistence type="predicted"/>
<evidence type="ECO:0000313" key="3">
    <source>
        <dbReference type="Proteomes" id="UP001381693"/>
    </source>
</evidence>
<protein>
    <recommendedName>
        <fullName evidence="1">Coiled-coil protein 142 C-terminal domain-containing protein</fullName>
    </recommendedName>
</protein>
<organism evidence="2 3">
    <name type="scientific">Halocaridina rubra</name>
    <name type="common">Hawaiian red shrimp</name>
    <dbReference type="NCBI Taxonomy" id="373956"/>
    <lineage>
        <taxon>Eukaryota</taxon>
        <taxon>Metazoa</taxon>
        <taxon>Ecdysozoa</taxon>
        <taxon>Arthropoda</taxon>
        <taxon>Crustacea</taxon>
        <taxon>Multicrustacea</taxon>
        <taxon>Malacostraca</taxon>
        <taxon>Eumalacostraca</taxon>
        <taxon>Eucarida</taxon>
        <taxon>Decapoda</taxon>
        <taxon>Pleocyemata</taxon>
        <taxon>Caridea</taxon>
        <taxon>Atyoidea</taxon>
        <taxon>Atyidae</taxon>
        <taxon>Halocaridina</taxon>
    </lineage>
</organism>
<keyword evidence="3" id="KW-1185">Reference proteome</keyword>
<evidence type="ECO:0000259" key="1">
    <source>
        <dbReference type="Pfam" id="PF14923"/>
    </source>
</evidence>
<dbReference type="PANTHER" id="PTHR21436:SF2">
    <property type="entry name" value="COILED-COIL DOMAIN-CONTAINING PROTEIN 142"/>
    <property type="match status" value="1"/>
</dbReference>
<dbReference type="Pfam" id="PF14923">
    <property type="entry name" value="CCDC142"/>
    <property type="match status" value="1"/>
</dbReference>
<evidence type="ECO:0000313" key="2">
    <source>
        <dbReference type="EMBL" id="KAK7079320.1"/>
    </source>
</evidence>